<sequence>MKVLTKWWWLLLVVLVAGLVRFYQLEEVPAGLYYDEVDLAYQARSLLETGRDYRGTFSPFYAWSMHDLKTPLPIYLSIPAAMIFSPGVLQARVTTALAGMAVVVLAALLTLKWSKDKRAAFLVGAVMALNPWLIQFSRIAFEAMFALMMYLGFLLTFFNWLKSKNVKTFYLSVVLLSLGVYSYRIMSFYVPLTFLMVGLVYWREILGMGIKRVVIGGMVAAAIILPFLYYTAVETPDQTRFEQLSIFSDPLAPIYVIRGREVDSGDYLQETVGNRPVWYSYLFHNKGVEYLSSLKNNYLKSISTTFLFATGDSNLRQGMGKTGALLWIDIIGLAAGLFWLTKNIKRKENQLLGLWLLSSPLPADLTVDGANHASRLIMMAGPLLIIVGLGWWQITKMLAKQKWGGLINIALVGVYLLVFINVAHKYFVHFPLEAARWHGYGYQQAMLKIKEIEKDYDKVMLTNSNDPAMLYYLFWAQIPPKDVQEYGVEFGPEVIKGMGLDKVKMMSWSKVTEGKQMPHEMGEALEEGVLYLITQQDAKGDIRPEKGSLPSRVKVIESIPYPDNSEVAYFLVTKE</sequence>
<evidence type="ECO:0008006" key="11">
    <source>
        <dbReference type="Google" id="ProtNLM"/>
    </source>
</evidence>
<feature type="transmembrane region" description="Helical" evidence="8">
    <location>
        <begin position="213"/>
        <end position="232"/>
    </location>
</feature>
<protein>
    <recommendedName>
        <fullName evidence="11">Glycosyltransferase RgtA/B/C/D-like domain-containing protein</fullName>
    </recommendedName>
</protein>
<feature type="transmembrane region" description="Helical" evidence="8">
    <location>
        <begin position="324"/>
        <end position="341"/>
    </location>
</feature>
<keyword evidence="6 8" id="KW-1133">Transmembrane helix</keyword>
<evidence type="ECO:0000256" key="8">
    <source>
        <dbReference type="SAM" id="Phobius"/>
    </source>
</evidence>
<keyword evidence="4" id="KW-0808">Transferase</keyword>
<dbReference type="PANTHER" id="PTHR33908:SF11">
    <property type="entry name" value="MEMBRANE PROTEIN"/>
    <property type="match status" value="1"/>
</dbReference>
<dbReference type="GO" id="GO:0005886">
    <property type="term" value="C:plasma membrane"/>
    <property type="evidence" value="ECO:0007669"/>
    <property type="project" value="UniProtKB-SubCell"/>
</dbReference>
<keyword evidence="10" id="KW-1185">Reference proteome</keyword>
<evidence type="ECO:0000256" key="1">
    <source>
        <dbReference type="ARBA" id="ARBA00004651"/>
    </source>
</evidence>
<keyword evidence="3" id="KW-0328">Glycosyltransferase</keyword>
<keyword evidence="5 8" id="KW-0812">Transmembrane</keyword>
<dbReference type="Proteomes" id="UP000463983">
    <property type="component" value="Chromosome"/>
</dbReference>
<organism evidence="9 10">
    <name type="scientific">Candidatus Chazhemtobacterium aquaticus</name>
    <dbReference type="NCBI Taxonomy" id="2715735"/>
    <lineage>
        <taxon>Bacteria</taxon>
        <taxon>Candidatus Chazhemtobacteraceae</taxon>
        <taxon>Candidatus Chazhemtobacterium</taxon>
    </lineage>
</organism>
<proteinExistence type="predicted"/>
<dbReference type="KEGG" id="caqa:MICH65_0513"/>
<evidence type="ECO:0000313" key="9">
    <source>
        <dbReference type="EMBL" id="QHO63494.1"/>
    </source>
</evidence>
<feature type="transmembrane region" description="Helical" evidence="8">
    <location>
        <begin position="7"/>
        <end position="24"/>
    </location>
</feature>
<feature type="transmembrane region" description="Helical" evidence="8">
    <location>
        <begin position="119"/>
        <end position="136"/>
    </location>
</feature>
<feature type="transmembrane region" description="Helical" evidence="8">
    <location>
        <begin position="376"/>
        <end position="394"/>
    </location>
</feature>
<dbReference type="GO" id="GO:0009103">
    <property type="term" value="P:lipopolysaccharide biosynthetic process"/>
    <property type="evidence" value="ECO:0007669"/>
    <property type="project" value="UniProtKB-ARBA"/>
</dbReference>
<dbReference type="EMBL" id="CP047901">
    <property type="protein sequence ID" value="QHO63494.1"/>
    <property type="molecule type" value="Genomic_DNA"/>
</dbReference>
<dbReference type="GO" id="GO:0016763">
    <property type="term" value="F:pentosyltransferase activity"/>
    <property type="evidence" value="ECO:0007669"/>
    <property type="project" value="TreeGrafter"/>
</dbReference>
<accession>A0A857N679</accession>
<dbReference type="RefSeq" id="WP_161931873.1">
    <property type="nucleotide sequence ID" value="NZ_CP047901.1"/>
</dbReference>
<dbReference type="InterPro" id="IPR050297">
    <property type="entry name" value="LipidA_mod_glycosyltrf_83"/>
</dbReference>
<dbReference type="PANTHER" id="PTHR33908">
    <property type="entry name" value="MANNOSYLTRANSFERASE YKCB-RELATED"/>
    <property type="match status" value="1"/>
</dbReference>
<evidence type="ECO:0000256" key="6">
    <source>
        <dbReference type="ARBA" id="ARBA00022989"/>
    </source>
</evidence>
<reference evidence="10" key="1">
    <citation type="journal article" date="2020" name="Microorganisms">
        <title>Complete Genome of a Member of a New Bacterial Lineage in the Microgenomates Group Reveals an Unusual Nucleotide Composition Disparity Between Two Strands of DNA and Limited Metabolic Potential.</title>
        <authorList>
            <person name="Kadnikov V.V."/>
            <person name="Mardanov A.V."/>
            <person name="Beletsky A.V."/>
            <person name="Karnachuk O.V."/>
            <person name="Ravin N.V."/>
        </authorList>
    </citation>
    <scope>NUCLEOTIDE SEQUENCE [LARGE SCALE GENOMIC DNA]</scope>
</reference>
<evidence type="ECO:0000256" key="4">
    <source>
        <dbReference type="ARBA" id="ARBA00022679"/>
    </source>
</evidence>
<feature type="transmembrane region" description="Helical" evidence="8">
    <location>
        <begin position="96"/>
        <end position="113"/>
    </location>
</feature>
<keyword evidence="2" id="KW-1003">Cell membrane</keyword>
<evidence type="ECO:0000313" key="10">
    <source>
        <dbReference type="Proteomes" id="UP000463983"/>
    </source>
</evidence>
<evidence type="ECO:0000256" key="5">
    <source>
        <dbReference type="ARBA" id="ARBA00022692"/>
    </source>
</evidence>
<comment type="subcellular location">
    <subcellularLocation>
        <location evidence="1">Cell membrane</location>
        <topology evidence="1">Multi-pass membrane protein</topology>
    </subcellularLocation>
</comment>
<keyword evidence="7 8" id="KW-0472">Membrane</keyword>
<feature type="transmembrane region" description="Helical" evidence="8">
    <location>
        <begin position="143"/>
        <end position="161"/>
    </location>
</feature>
<gene>
    <name evidence="9" type="ORF">MICH65_0513</name>
</gene>
<evidence type="ECO:0000256" key="7">
    <source>
        <dbReference type="ARBA" id="ARBA00023136"/>
    </source>
</evidence>
<name>A0A857N679_9BACT</name>
<evidence type="ECO:0000256" key="2">
    <source>
        <dbReference type="ARBA" id="ARBA00022475"/>
    </source>
</evidence>
<dbReference type="AlphaFoldDB" id="A0A857N679"/>
<evidence type="ECO:0000256" key="3">
    <source>
        <dbReference type="ARBA" id="ARBA00022676"/>
    </source>
</evidence>
<feature type="transmembrane region" description="Helical" evidence="8">
    <location>
        <begin position="406"/>
        <end position="428"/>
    </location>
</feature>